<organism evidence="1 2">
    <name type="scientific">Anaeroselena agilis</name>
    <dbReference type="NCBI Taxonomy" id="3063788"/>
    <lineage>
        <taxon>Bacteria</taxon>
        <taxon>Bacillati</taxon>
        <taxon>Bacillota</taxon>
        <taxon>Negativicutes</taxon>
        <taxon>Acetonemataceae</taxon>
        <taxon>Anaeroselena</taxon>
    </lineage>
</organism>
<dbReference type="SUPFAM" id="SSF56925">
    <property type="entry name" value="OMPA-like"/>
    <property type="match status" value="1"/>
</dbReference>
<comment type="caution">
    <text evidence="1">The sequence shown here is derived from an EMBL/GenBank/DDBJ whole genome shotgun (WGS) entry which is preliminary data.</text>
</comment>
<protein>
    <submittedName>
        <fullName evidence="1">Uncharacterized protein</fullName>
    </submittedName>
</protein>
<dbReference type="EMBL" id="JAUOZS010000001">
    <property type="protein sequence ID" value="MDT8903214.1"/>
    <property type="molecule type" value="Genomic_DNA"/>
</dbReference>
<dbReference type="InterPro" id="IPR011250">
    <property type="entry name" value="OMP/PagP_B-barrel"/>
</dbReference>
<reference evidence="1 2" key="1">
    <citation type="submission" date="2023-07" db="EMBL/GenBank/DDBJ databases">
        <title>The novel representative of Negativicutes class, Anaeroselena agilis gen. nov. sp. nov.</title>
        <authorList>
            <person name="Prokofeva M.I."/>
            <person name="Elcheninov A.G."/>
            <person name="Klyukina A."/>
            <person name="Kublanov I.V."/>
            <person name="Frolov E.N."/>
            <person name="Podosokorskaya O.A."/>
        </authorList>
    </citation>
    <scope>NUCLEOTIDE SEQUENCE [LARGE SCALE GENOMIC DNA]</scope>
    <source>
        <strain evidence="1 2">4137-cl</strain>
    </source>
</reference>
<evidence type="ECO:0000313" key="1">
    <source>
        <dbReference type="EMBL" id="MDT8903214.1"/>
    </source>
</evidence>
<accession>A0ABU3P2F8</accession>
<evidence type="ECO:0000313" key="2">
    <source>
        <dbReference type="Proteomes" id="UP001254848"/>
    </source>
</evidence>
<dbReference type="RefSeq" id="WP_413781673.1">
    <property type="nucleotide sequence ID" value="NZ_JAUOZS010000001.1"/>
</dbReference>
<dbReference type="Proteomes" id="UP001254848">
    <property type="component" value="Unassembled WGS sequence"/>
</dbReference>
<gene>
    <name evidence="1" type="ORF">Q4T40_18415</name>
</gene>
<sequence length="96" mass="10494">MFHFGVVGSYNIAKKTNLWGLASFGSDYRNWEAGLSYDLGKDVQFNVSYRDTKFDALKFAGGNINPPAGSVYSASNASVTTDVTVKGWGFGLTYKF</sequence>
<keyword evidence="2" id="KW-1185">Reference proteome</keyword>
<proteinExistence type="predicted"/>
<name>A0ABU3P2F8_9FIRM</name>